<sequence>MSKTLDNSDNLINPDDRPGSKRKYVNLSAPSGIGDNGSELMTESEVIQFLRIPEISNSKDYHNVIENLKRVRGLPRIHICRKALYPKKAVLEWVERQIGAGK</sequence>
<accession>X1I1F7</accession>
<feature type="region of interest" description="Disordered" evidence="1">
    <location>
        <begin position="1"/>
        <end position="30"/>
    </location>
</feature>
<gene>
    <name evidence="2" type="ORF">S03H2_42544</name>
</gene>
<feature type="compositionally biased region" description="Polar residues" evidence="1">
    <location>
        <begin position="1"/>
        <end position="11"/>
    </location>
</feature>
<protein>
    <submittedName>
        <fullName evidence="2">Uncharacterized protein</fullName>
    </submittedName>
</protein>
<dbReference type="EMBL" id="BARU01026495">
    <property type="protein sequence ID" value="GAH76246.1"/>
    <property type="molecule type" value="Genomic_DNA"/>
</dbReference>
<reference evidence="2" key="1">
    <citation type="journal article" date="2014" name="Front. Microbiol.">
        <title>High frequency of phylogenetically diverse reductive dehalogenase-homologous genes in deep subseafloor sedimentary metagenomes.</title>
        <authorList>
            <person name="Kawai M."/>
            <person name="Futagami T."/>
            <person name="Toyoda A."/>
            <person name="Takaki Y."/>
            <person name="Nishi S."/>
            <person name="Hori S."/>
            <person name="Arai W."/>
            <person name="Tsubouchi T."/>
            <person name="Morono Y."/>
            <person name="Uchiyama I."/>
            <person name="Ito T."/>
            <person name="Fujiyama A."/>
            <person name="Inagaki F."/>
            <person name="Takami H."/>
        </authorList>
    </citation>
    <scope>NUCLEOTIDE SEQUENCE</scope>
    <source>
        <strain evidence="2">Expedition CK06-06</strain>
    </source>
</reference>
<name>X1I1F7_9ZZZZ</name>
<organism evidence="2">
    <name type="scientific">marine sediment metagenome</name>
    <dbReference type="NCBI Taxonomy" id="412755"/>
    <lineage>
        <taxon>unclassified sequences</taxon>
        <taxon>metagenomes</taxon>
        <taxon>ecological metagenomes</taxon>
    </lineage>
</organism>
<comment type="caution">
    <text evidence="2">The sequence shown here is derived from an EMBL/GenBank/DDBJ whole genome shotgun (WGS) entry which is preliminary data.</text>
</comment>
<dbReference type="AlphaFoldDB" id="X1I1F7"/>
<proteinExistence type="predicted"/>
<evidence type="ECO:0000313" key="2">
    <source>
        <dbReference type="EMBL" id="GAH76246.1"/>
    </source>
</evidence>
<evidence type="ECO:0000256" key="1">
    <source>
        <dbReference type="SAM" id="MobiDB-lite"/>
    </source>
</evidence>